<keyword evidence="1" id="KW-1133">Transmembrane helix</keyword>
<keyword evidence="1" id="KW-0812">Transmembrane</keyword>
<dbReference type="EMBL" id="KJ668231">
    <property type="protein sequence ID" value="AID52802.1"/>
    <property type="molecule type" value="Genomic_DNA"/>
</dbReference>
<reference evidence="2 3" key="1">
    <citation type="journal article" date="2014" name="Virus Res.">
        <title>Molecular characterization of the complete genome of falconid herpesvirus strain S-18.</title>
        <authorList>
            <person name="Spatz S.J."/>
            <person name="Volkening J.D."/>
            <person name="Ross T.A."/>
        </authorList>
    </citation>
    <scope>NUCLEOTIDE SEQUENCE [LARGE SCALE GENOMIC DNA]</scope>
    <source>
        <strain evidence="2">S-18</strain>
    </source>
</reference>
<evidence type="ECO:0000313" key="2">
    <source>
        <dbReference type="EMBL" id="AID52802.1"/>
    </source>
</evidence>
<dbReference type="KEGG" id="vg:19738400"/>
<evidence type="ECO:0000256" key="1">
    <source>
        <dbReference type="SAM" id="Phobius"/>
    </source>
</evidence>
<dbReference type="GeneID" id="19738400"/>
<proteinExistence type="predicted"/>
<feature type="transmembrane region" description="Helical" evidence="1">
    <location>
        <begin position="92"/>
        <end position="110"/>
    </location>
</feature>
<sequence length="111" mass="12860">MKMLFRRDSDIAALEDAERQRIWQTLTDDEKYKNLTDADVTAYVYYICGMPDAYTSSNFGGLFERRGKRQDGTPAVIQDVQLEDDYMDYLRLILPVLISIAVLFMSLFLLS</sequence>
<dbReference type="Proteomes" id="UP000146149">
    <property type="component" value="Segment"/>
</dbReference>
<keyword evidence="1" id="KW-0472">Membrane</keyword>
<organism evidence="2 3">
    <name type="scientific">Falconid herpesvirus 1</name>
    <dbReference type="NCBI Taxonomy" id="1510155"/>
    <lineage>
        <taxon>Viruses</taxon>
        <taxon>Duplodnaviria</taxon>
        <taxon>Heunggongvirae</taxon>
        <taxon>Peploviricota</taxon>
        <taxon>Herviviricetes</taxon>
        <taxon>Herpesvirales</taxon>
        <taxon>Orthoherpesviridae</taxon>
        <taxon>Alphaherpesvirinae</taxon>
        <taxon>Mardivirus</taxon>
        <taxon>Mardivirus columbidalpha1</taxon>
    </lineage>
</organism>
<protein>
    <submittedName>
        <fullName evidence="2">Uncharacterized protein</fullName>
    </submittedName>
</protein>
<accession>A0A068ER97</accession>
<gene>
    <name evidence="2" type="ORF">FaHV1S18_112</name>
</gene>
<name>A0A068ER97_9ALPH</name>
<dbReference type="RefSeq" id="YP_009046596.1">
    <property type="nucleotide sequence ID" value="NC_024450.1"/>
</dbReference>
<evidence type="ECO:0000313" key="3">
    <source>
        <dbReference type="Proteomes" id="UP000146149"/>
    </source>
</evidence>